<dbReference type="PROSITE" id="PS50007">
    <property type="entry name" value="PIPLC_X_DOMAIN"/>
    <property type="match status" value="1"/>
</dbReference>
<dbReference type="GO" id="GO:0008081">
    <property type="term" value="F:phosphoric diester hydrolase activity"/>
    <property type="evidence" value="ECO:0007669"/>
    <property type="project" value="InterPro"/>
</dbReference>
<dbReference type="AlphaFoldDB" id="A0A4Q7NHH4"/>
<evidence type="ECO:0000313" key="4">
    <source>
        <dbReference type="Proteomes" id="UP000292445"/>
    </source>
</evidence>
<evidence type="ECO:0000313" key="3">
    <source>
        <dbReference type="EMBL" id="RZS84192.1"/>
    </source>
</evidence>
<comment type="caution">
    <text evidence="3">The sequence shown here is derived from an EMBL/GenBank/DDBJ whole genome shotgun (WGS) entry which is preliminary data.</text>
</comment>
<dbReference type="InterPro" id="IPR017946">
    <property type="entry name" value="PLC-like_Pdiesterase_TIM-brl"/>
</dbReference>
<name>A0A4Q7NHH4_9BURK</name>
<dbReference type="PROSITE" id="PS51704">
    <property type="entry name" value="GP_PDE"/>
    <property type="match status" value="1"/>
</dbReference>
<sequence length="321" mass="34936">MKKIAALLALAAVALWAGNTSLFHAPRAGHPLPLAHRGVHQAYAVRDLDADTCTAARIRPPVHGYMENTLASMRAAFEAGARTVELDVHLTPDGKFAVFHDWTLDCRTNGHGVTQDTPMTVLRTLDVGHGYTADGARTWPLRGRGVGQMPTLDEVLDAFPGGRFLVNFKSRREEEGRALAEMLAAHPAWREAVIGVYGGAEPTRASIARVPGLRGYDRASTLSCLLRYELQGWSGIVPDACRNTLVIVPVNYGWPLWGWPYRFAARLRAAGSEVIVMGPYSGGGFNSGIDTPADLARVPARFPGHVWTNRIETMGDLIRAH</sequence>
<feature type="domain" description="GP-PDE" evidence="2">
    <location>
        <begin position="47"/>
        <end position="318"/>
    </location>
</feature>
<feature type="chain" id="PRO_5020180832" evidence="1">
    <location>
        <begin position="18"/>
        <end position="321"/>
    </location>
</feature>
<evidence type="ECO:0000259" key="2">
    <source>
        <dbReference type="PROSITE" id="PS51704"/>
    </source>
</evidence>
<evidence type="ECO:0000256" key="1">
    <source>
        <dbReference type="SAM" id="SignalP"/>
    </source>
</evidence>
<gene>
    <name evidence="3" type="ORF">EV675_0196</name>
</gene>
<dbReference type="Gene3D" id="3.20.20.190">
    <property type="entry name" value="Phosphatidylinositol (PI) phosphodiesterase"/>
    <property type="match status" value="1"/>
</dbReference>
<dbReference type="PANTHER" id="PTHR43805">
    <property type="entry name" value="GLYCEROPHOSPHORYL DIESTER PHOSPHODIESTERASE"/>
    <property type="match status" value="1"/>
</dbReference>
<proteinExistence type="predicted"/>
<dbReference type="Pfam" id="PF03009">
    <property type="entry name" value="GDPD"/>
    <property type="match status" value="1"/>
</dbReference>
<dbReference type="PANTHER" id="PTHR43805:SF1">
    <property type="entry name" value="GP-PDE DOMAIN-CONTAINING PROTEIN"/>
    <property type="match status" value="1"/>
</dbReference>
<keyword evidence="1" id="KW-0732">Signal</keyword>
<dbReference type="GO" id="GO:0006629">
    <property type="term" value="P:lipid metabolic process"/>
    <property type="evidence" value="ECO:0007669"/>
    <property type="project" value="InterPro"/>
</dbReference>
<organism evidence="3 4">
    <name type="scientific">Pigmentiphaga kullae</name>
    <dbReference type="NCBI Taxonomy" id="151784"/>
    <lineage>
        <taxon>Bacteria</taxon>
        <taxon>Pseudomonadati</taxon>
        <taxon>Pseudomonadota</taxon>
        <taxon>Betaproteobacteria</taxon>
        <taxon>Burkholderiales</taxon>
        <taxon>Alcaligenaceae</taxon>
        <taxon>Pigmentiphaga</taxon>
    </lineage>
</organism>
<accession>A0A4Q7NHH4</accession>
<dbReference type="EMBL" id="SGXC01000001">
    <property type="protein sequence ID" value="RZS84192.1"/>
    <property type="molecule type" value="Genomic_DNA"/>
</dbReference>
<dbReference type="SUPFAM" id="SSF51695">
    <property type="entry name" value="PLC-like phosphodiesterases"/>
    <property type="match status" value="1"/>
</dbReference>
<dbReference type="InterPro" id="IPR030395">
    <property type="entry name" value="GP_PDE_dom"/>
</dbReference>
<dbReference type="RefSeq" id="WP_130355579.1">
    <property type="nucleotide sequence ID" value="NZ_SGXC01000001.1"/>
</dbReference>
<dbReference type="Proteomes" id="UP000292445">
    <property type="component" value="Unassembled WGS sequence"/>
</dbReference>
<feature type="signal peptide" evidence="1">
    <location>
        <begin position="1"/>
        <end position="17"/>
    </location>
</feature>
<keyword evidence="4" id="KW-1185">Reference proteome</keyword>
<protein>
    <submittedName>
        <fullName evidence="3">Glycerophosphoryl diester phosphodiesterase</fullName>
    </submittedName>
</protein>
<dbReference type="OrthoDB" id="9795622at2"/>
<reference evidence="3 4" key="1">
    <citation type="submission" date="2019-02" db="EMBL/GenBank/DDBJ databases">
        <title>Genomic Encyclopedia of Type Strains, Phase IV (KMG-IV): sequencing the most valuable type-strain genomes for metagenomic binning, comparative biology and taxonomic classification.</title>
        <authorList>
            <person name="Goeker M."/>
        </authorList>
    </citation>
    <scope>NUCLEOTIDE SEQUENCE [LARGE SCALE GENOMIC DNA]</scope>
    <source>
        <strain evidence="3 4">K24</strain>
    </source>
</reference>